<dbReference type="InterPro" id="IPR042283">
    <property type="entry name" value="GpdQ_catalytic"/>
</dbReference>
<evidence type="ECO:0000256" key="2">
    <source>
        <dbReference type="ARBA" id="ARBA00022801"/>
    </source>
</evidence>
<dbReference type="InterPro" id="IPR004843">
    <property type="entry name" value="Calcineurin-like_PHP"/>
</dbReference>
<organism evidence="6 7">
    <name type="scientific">Inquilinus limosus MP06</name>
    <dbReference type="NCBI Taxonomy" id="1398085"/>
    <lineage>
        <taxon>Bacteria</taxon>
        <taxon>Pseudomonadati</taxon>
        <taxon>Pseudomonadota</taxon>
        <taxon>Alphaproteobacteria</taxon>
        <taxon>Rhodospirillales</taxon>
        <taxon>Rhodospirillaceae</taxon>
        <taxon>Inquilinus</taxon>
    </lineage>
</organism>
<evidence type="ECO:0000313" key="6">
    <source>
        <dbReference type="EMBL" id="KGM31098.1"/>
    </source>
</evidence>
<comment type="caution">
    <text evidence="6">The sequence shown here is derived from an EMBL/GenBank/DDBJ whole genome shotgun (WGS) entry which is preliminary data.</text>
</comment>
<evidence type="ECO:0000256" key="1">
    <source>
        <dbReference type="ARBA" id="ARBA00022723"/>
    </source>
</evidence>
<protein>
    <recommendedName>
        <fullName evidence="5">Calcineurin-like phosphoesterase domain-containing protein</fullName>
    </recommendedName>
</protein>
<dbReference type="InterPro" id="IPR050884">
    <property type="entry name" value="CNP_phosphodiesterase-III"/>
</dbReference>
<evidence type="ECO:0000256" key="4">
    <source>
        <dbReference type="ARBA" id="ARBA00025742"/>
    </source>
</evidence>
<dbReference type="Pfam" id="PF00149">
    <property type="entry name" value="Metallophos"/>
    <property type="match status" value="1"/>
</dbReference>
<keyword evidence="3" id="KW-0408">Iron</keyword>
<dbReference type="Gene3D" id="3.30.750.180">
    <property type="entry name" value="GpdQ, beta-strand dimerisation domain"/>
    <property type="match status" value="1"/>
</dbReference>
<keyword evidence="2" id="KW-0378">Hydrolase</keyword>
<evidence type="ECO:0000259" key="5">
    <source>
        <dbReference type="Pfam" id="PF00149"/>
    </source>
</evidence>
<dbReference type="PANTHER" id="PTHR42988:SF2">
    <property type="entry name" value="CYCLIC NUCLEOTIDE PHOSPHODIESTERASE CBUA0032-RELATED"/>
    <property type="match status" value="1"/>
</dbReference>
<gene>
    <name evidence="6" type="ORF">P409_29185</name>
</gene>
<dbReference type="Gene3D" id="3.60.21.40">
    <property type="entry name" value="GpdQ, catalytic alpha/beta sandwich domain"/>
    <property type="match status" value="1"/>
</dbReference>
<dbReference type="Proteomes" id="UP000029995">
    <property type="component" value="Unassembled WGS sequence"/>
</dbReference>
<dbReference type="AlphaFoldDB" id="A0A0A0CZT4"/>
<dbReference type="RefSeq" id="WP_034846695.1">
    <property type="nucleotide sequence ID" value="NZ_JANX01000600.1"/>
</dbReference>
<comment type="similarity">
    <text evidence="4">Belongs to the cyclic nucleotide phosphodiesterase class-III family.</text>
</comment>
<name>A0A0A0CZT4_9PROT</name>
<dbReference type="InterPro" id="IPR029052">
    <property type="entry name" value="Metallo-depent_PP-like"/>
</dbReference>
<keyword evidence="1" id="KW-0479">Metal-binding</keyword>
<dbReference type="CDD" id="cd07402">
    <property type="entry name" value="MPP_GpdQ"/>
    <property type="match status" value="1"/>
</dbReference>
<reference evidence="6 7" key="1">
    <citation type="submission" date="2014-01" db="EMBL/GenBank/DDBJ databases">
        <title>Genome sequence determination for a cystic fibrosis isolate, Inquilinus limosus.</title>
        <authorList>
            <person name="Pino M."/>
            <person name="Di Conza J."/>
            <person name="Gutkind G."/>
        </authorList>
    </citation>
    <scope>NUCLEOTIDE SEQUENCE [LARGE SCALE GENOMIC DNA]</scope>
    <source>
        <strain evidence="6 7">MP06</strain>
    </source>
</reference>
<dbReference type="OrthoDB" id="651281at2"/>
<dbReference type="GO" id="GO:0004112">
    <property type="term" value="F:cyclic-nucleotide phosphodiesterase activity"/>
    <property type="evidence" value="ECO:0007669"/>
    <property type="project" value="InterPro"/>
</dbReference>
<dbReference type="SUPFAM" id="SSF56300">
    <property type="entry name" value="Metallo-dependent phosphatases"/>
    <property type="match status" value="1"/>
</dbReference>
<sequence>MLIAQITDTHVTTPEVAVETGIDALGALRRCVEHLGALSPQPDLLLVTGDLVDRGDVESYRLFRKALAPLGLPMLAIPGNHDSREAMREAFAGHAGVGTDGPFLNIAGETGGLRLIGLDTTIPGRIEGLLCDERLDWLDARLSEAPQQPALVFMHHPPFETGLTRMDGWRCGNGDGLARVLVRHRQVVHVLCGHVHRAVDTTFAGIPASIGPSPSHAVGFNLEQGAELTVGIEPPLVRLLYWTGKRLISHLSPVDGVQRRVS</sequence>
<dbReference type="InterPro" id="IPR026575">
    <property type="entry name" value="GpdQ/CpdA-like"/>
</dbReference>
<evidence type="ECO:0000256" key="3">
    <source>
        <dbReference type="ARBA" id="ARBA00023004"/>
    </source>
</evidence>
<accession>A0A0A0CZT4</accession>
<dbReference type="EMBL" id="JANX01000600">
    <property type="protein sequence ID" value="KGM31098.1"/>
    <property type="molecule type" value="Genomic_DNA"/>
</dbReference>
<feature type="domain" description="Calcineurin-like phosphoesterase" evidence="5">
    <location>
        <begin position="1"/>
        <end position="197"/>
    </location>
</feature>
<proteinExistence type="inferred from homology"/>
<evidence type="ECO:0000313" key="7">
    <source>
        <dbReference type="Proteomes" id="UP000029995"/>
    </source>
</evidence>
<dbReference type="PANTHER" id="PTHR42988">
    <property type="entry name" value="PHOSPHOHYDROLASE"/>
    <property type="match status" value="1"/>
</dbReference>
<dbReference type="GO" id="GO:0046872">
    <property type="term" value="F:metal ion binding"/>
    <property type="evidence" value="ECO:0007669"/>
    <property type="project" value="UniProtKB-KW"/>
</dbReference>
<dbReference type="InterPro" id="IPR042281">
    <property type="entry name" value="GpdQ_beta-strand"/>
</dbReference>